<evidence type="ECO:0000313" key="4">
    <source>
        <dbReference type="Proteomes" id="UP000266841"/>
    </source>
</evidence>
<dbReference type="InterPro" id="IPR036497">
    <property type="entry name" value="GLTP_sf"/>
</dbReference>
<dbReference type="GO" id="GO:0005829">
    <property type="term" value="C:cytosol"/>
    <property type="evidence" value="ECO:0007669"/>
    <property type="project" value="TreeGrafter"/>
</dbReference>
<gene>
    <name evidence="3" type="ORF">THAOC_16919</name>
</gene>
<dbReference type="PANTHER" id="PTHR10219:SF43">
    <property type="entry name" value="GLYCOLIPID TRANSFER PROTEIN DOMAIN-CONTAINING PROTEIN"/>
    <property type="match status" value="1"/>
</dbReference>
<name>K0SW22_THAOC</name>
<accession>K0SW22</accession>
<dbReference type="EMBL" id="AGNL01018859">
    <property type="protein sequence ID" value="EJK62472.1"/>
    <property type="molecule type" value="Genomic_DNA"/>
</dbReference>
<dbReference type="OMA" id="PFHGWML"/>
<dbReference type="eggNOG" id="ENOG502SABE">
    <property type="taxonomic scope" value="Eukaryota"/>
</dbReference>
<dbReference type="OrthoDB" id="45931at2759"/>
<feature type="signal peptide" evidence="1">
    <location>
        <begin position="1"/>
        <end position="19"/>
    </location>
</feature>
<dbReference type="Pfam" id="PF08718">
    <property type="entry name" value="GLTP"/>
    <property type="match status" value="1"/>
</dbReference>
<evidence type="ECO:0000259" key="2">
    <source>
        <dbReference type="Pfam" id="PF08718"/>
    </source>
</evidence>
<dbReference type="SUPFAM" id="SSF110004">
    <property type="entry name" value="Glycolipid transfer protein, GLTP"/>
    <property type="match status" value="1"/>
</dbReference>
<dbReference type="Proteomes" id="UP000266841">
    <property type="component" value="Unassembled WGS sequence"/>
</dbReference>
<evidence type="ECO:0000313" key="3">
    <source>
        <dbReference type="EMBL" id="EJK62472.1"/>
    </source>
</evidence>
<dbReference type="InterPro" id="IPR014830">
    <property type="entry name" value="Glycolipid_transfer_prot_dom"/>
</dbReference>
<sequence>MRRGVMRVVALLIIQHAFADGSSTHRPRFTGGYSLIDRPRRPHRTHDDGISKKIARRNPFMNLRGGAVTTLDKVGSRIQSDVTAIQITIVEEWGKISSAVRLPSRRRRLHADKLDDVCTNFSAVMTGGEIDTAQLIKACRAHLSLVKSGGRALGLVAKDLECNVNKAEHVFKQSRGGGTLSSLLRNERDAGAHNGSELHEDSAAMGLLWIRRSLAFQCDLYSEIAQPGSSQPPKHAACRSYVKHLAPFHGWMLQKVFPASLTQMSSREAMVSKFAGVALDDLDSEVDREVSRKLKSLVSIWRPLIDVWESDFERLGLEDVRRV</sequence>
<comment type="caution">
    <text evidence="3">The sequence shown here is derived from an EMBL/GenBank/DDBJ whole genome shotgun (WGS) entry which is preliminary data.</text>
</comment>
<feature type="chain" id="PRO_5003837400" description="Glycolipid transfer protein domain-containing protein" evidence="1">
    <location>
        <begin position="20"/>
        <end position="323"/>
    </location>
</feature>
<dbReference type="GO" id="GO:1902387">
    <property type="term" value="F:ceramide 1-phosphate binding"/>
    <property type="evidence" value="ECO:0007669"/>
    <property type="project" value="TreeGrafter"/>
</dbReference>
<keyword evidence="4" id="KW-1185">Reference proteome</keyword>
<protein>
    <recommendedName>
        <fullName evidence="2">Glycolipid transfer protein domain-containing protein</fullName>
    </recommendedName>
</protein>
<reference evidence="3 4" key="1">
    <citation type="journal article" date="2012" name="Genome Biol.">
        <title>Genome and low-iron response of an oceanic diatom adapted to chronic iron limitation.</title>
        <authorList>
            <person name="Lommer M."/>
            <person name="Specht M."/>
            <person name="Roy A.S."/>
            <person name="Kraemer L."/>
            <person name="Andreson R."/>
            <person name="Gutowska M.A."/>
            <person name="Wolf J."/>
            <person name="Bergner S.V."/>
            <person name="Schilhabel M.B."/>
            <person name="Klostermeier U.C."/>
            <person name="Beiko R.G."/>
            <person name="Rosenstiel P."/>
            <person name="Hippler M."/>
            <person name="Laroche J."/>
        </authorList>
    </citation>
    <scope>NUCLEOTIDE SEQUENCE [LARGE SCALE GENOMIC DNA]</scope>
    <source>
        <strain evidence="3 4">CCMP1005</strain>
    </source>
</reference>
<organism evidence="3 4">
    <name type="scientific">Thalassiosira oceanica</name>
    <name type="common">Marine diatom</name>
    <dbReference type="NCBI Taxonomy" id="159749"/>
    <lineage>
        <taxon>Eukaryota</taxon>
        <taxon>Sar</taxon>
        <taxon>Stramenopiles</taxon>
        <taxon>Ochrophyta</taxon>
        <taxon>Bacillariophyta</taxon>
        <taxon>Coscinodiscophyceae</taxon>
        <taxon>Thalassiosirophycidae</taxon>
        <taxon>Thalassiosirales</taxon>
        <taxon>Thalassiosiraceae</taxon>
        <taxon>Thalassiosira</taxon>
    </lineage>
</organism>
<dbReference type="PANTHER" id="PTHR10219">
    <property type="entry name" value="GLYCOLIPID TRANSFER PROTEIN-RELATED"/>
    <property type="match status" value="1"/>
</dbReference>
<keyword evidence="1" id="KW-0732">Signal</keyword>
<dbReference type="GO" id="GO:0016020">
    <property type="term" value="C:membrane"/>
    <property type="evidence" value="ECO:0007669"/>
    <property type="project" value="TreeGrafter"/>
</dbReference>
<dbReference type="AlphaFoldDB" id="K0SW22"/>
<feature type="domain" description="Glycolipid transfer protein" evidence="2">
    <location>
        <begin position="130"/>
        <end position="274"/>
    </location>
</feature>
<dbReference type="GO" id="GO:1902388">
    <property type="term" value="F:ceramide 1-phosphate transfer activity"/>
    <property type="evidence" value="ECO:0007669"/>
    <property type="project" value="TreeGrafter"/>
</dbReference>
<proteinExistence type="predicted"/>
<evidence type="ECO:0000256" key="1">
    <source>
        <dbReference type="SAM" id="SignalP"/>
    </source>
</evidence>
<dbReference type="Gene3D" id="1.10.3520.10">
    <property type="entry name" value="Glycolipid transfer protein"/>
    <property type="match status" value="1"/>
</dbReference>